<reference evidence="1" key="1">
    <citation type="submission" date="2019-08" db="EMBL/GenBank/DDBJ databases">
        <authorList>
            <person name="Kucharzyk K."/>
            <person name="Murdoch R.W."/>
            <person name="Higgins S."/>
            <person name="Loffler F."/>
        </authorList>
    </citation>
    <scope>NUCLEOTIDE SEQUENCE</scope>
</reference>
<organism evidence="1">
    <name type="scientific">bioreactor metagenome</name>
    <dbReference type="NCBI Taxonomy" id="1076179"/>
    <lineage>
        <taxon>unclassified sequences</taxon>
        <taxon>metagenomes</taxon>
        <taxon>ecological metagenomes</taxon>
    </lineage>
</organism>
<protein>
    <submittedName>
        <fullName evidence="1">Uncharacterized protein</fullName>
    </submittedName>
</protein>
<dbReference type="AlphaFoldDB" id="A0A645J4W8"/>
<comment type="caution">
    <text evidence="1">The sequence shown here is derived from an EMBL/GenBank/DDBJ whole genome shotgun (WGS) entry which is preliminary data.</text>
</comment>
<name>A0A645J4W8_9ZZZZ</name>
<proteinExistence type="predicted"/>
<dbReference type="EMBL" id="VSSQ01131897">
    <property type="protein sequence ID" value="MPN58755.1"/>
    <property type="molecule type" value="Genomic_DNA"/>
</dbReference>
<evidence type="ECO:0000313" key="1">
    <source>
        <dbReference type="EMBL" id="MPN58755.1"/>
    </source>
</evidence>
<accession>A0A645J4W8</accession>
<gene>
    <name evidence="1" type="ORF">SDC9_206468</name>
</gene>
<sequence length="59" mass="6433">MSGFPYIMNAFTAFLKPGNAAVSTQCAELLGTAGENLMSIGLMSDIEDQFICRRIKNIM</sequence>